<dbReference type="Proteomes" id="UP000035159">
    <property type="component" value="Chromosome"/>
</dbReference>
<protein>
    <submittedName>
        <fullName evidence="1">Uncharacterized protein</fullName>
    </submittedName>
</protein>
<organism evidence="1 2">
    <name type="scientific">Kosmotoga pacifica</name>
    <dbReference type="NCBI Taxonomy" id="1330330"/>
    <lineage>
        <taxon>Bacteria</taxon>
        <taxon>Thermotogati</taxon>
        <taxon>Thermotogota</taxon>
        <taxon>Thermotogae</taxon>
        <taxon>Kosmotogales</taxon>
        <taxon>Kosmotogaceae</taxon>
        <taxon>Kosmotoga</taxon>
    </lineage>
</organism>
<dbReference type="KEGG" id="kpf:IX53_08415"/>
<reference evidence="1 2" key="1">
    <citation type="submission" date="2015-04" db="EMBL/GenBank/DDBJ databases">
        <title>Complete Genome Sequence of Kosmotoga pacifica SLHLJ1.</title>
        <authorList>
            <person name="Jiang L.J."/>
            <person name="Shao Z.Z."/>
            <person name="Jebbar M."/>
        </authorList>
    </citation>
    <scope>NUCLEOTIDE SEQUENCE [LARGE SCALE GENOMIC DNA]</scope>
    <source>
        <strain evidence="1 2">SLHLJ1</strain>
    </source>
</reference>
<dbReference type="PATRIC" id="fig|1330330.3.peg.1711"/>
<dbReference type="AlphaFoldDB" id="A0A0G2Z888"/>
<proteinExistence type="predicted"/>
<name>A0A0G2Z888_9BACT</name>
<dbReference type="SUPFAM" id="SSF50998">
    <property type="entry name" value="Quinoprotein alcohol dehydrogenase-like"/>
    <property type="match status" value="1"/>
</dbReference>
<gene>
    <name evidence="1" type="ORF">IX53_08415</name>
</gene>
<dbReference type="OrthoDB" id="38868at2"/>
<accession>A0A0G2Z888</accession>
<dbReference type="RefSeq" id="WP_047754965.1">
    <property type="nucleotide sequence ID" value="NZ_CAJUHA010000005.1"/>
</dbReference>
<sequence length="604" mass="70952">MKRLIIIFLLFISLVAFAGEEELKARLEENPLDFEALQELLELYEENQDYWGYISTIVELTEKLEETYSEIMPYVLQAARYAVEQYYDAEAVTLYTYFLNRMPRVSVLKEFMRELEYLYDYEGTLEDVILNAVSSFDDEKTILEEVHEYADEEYLTYVQKGIERILYKKYGEVEYMIPYLELLLDDGKYDEVKKALEEHEVVLKDKPMFFYMKGVLEVVRRNYDGAYELFKTARIMEEGLEDLERAMDLLDRLYVPDYLIEFYYTLLIDLNEENQIENLKNFATKRGEIKWIASFLEGLPEPVKISEVLQATGTIYAVTEYHLDSDMIYLALLNESGEKLFRSADIDFGKFFSSGILYVDYSYDYLRVVYEGEIKKAWEGYDTIDVSPVGDKFVISSYDYNDMKCISLDFEELWEQEILPYNAYPASWSIDGNFLLVENYDDYTRVLIDAETGETVKTFENVDDYKYLFLGKGEDIYGIDYDGNIQKLLPVKPLLTMRKAEWAVMIDEEDLLYYEIISSFLDNLYLGNLLIYNTISHTEKLIDSDVLFVPSFIPSVKIKRGKLLYVGYRDSEGFLVMYDLNTGEKDTLFRSPKVVLAFPDLLSR</sequence>
<keyword evidence="2" id="KW-1185">Reference proteome</keyword>
<dbReference type="InterPro" id="IPR011047">
    <property type="entry name" value="Quinoprotein_ADH-like_sf"/>
</dbReference>
<evidence type="ECO:0000313" key="1">
    <source>
        <dbReference type="EMBL" id="AKI97830.1"/>
    </source>
</evidence>
<dbReference type="EMBL" id="CP011232">
    <property type="protein sequence ID" value="AKI97830.1"/>
    <property type="molecule type" value="Genomic_DNA"/>
</dbReference>
<evidence type="ECO:0000313" key="2">
    <source>
        <dbReference type="Proteomes" id="UP000035159"/>
    </source>
</evidence>